<keyword evidence="1" id="KW-0812">Transmembrane</keyword>
<dbReference type="InterPro" id="IPR025489">
    <property type="entry name" value="DUF4381"/>
</dbReference>
<accession>A0A5C5U1E7</accession>
<dbReference type="Pfam" id="PF14316">
    <property type="entry name" value="DUF4381"/>
    <property type="match status" value="1"/>
</dbReference>
<dbReference type="Proteomes" id="UP000315949">
    <property type="component" value="Unassembled WGS sequence"/>
</dbReference>
<keyword evidence="3" id="KW-1185">Reference proteome</keyword>
<dbReference type="OrthoDB" id="283083at2"/>
<protein>
    <submittedName>
        <fullName evidence="2">DUF4381 family protein</fullName>
    </submittedName>
</protein>
<name>A0A5C5U1E7_9GAMM</name>
<comment type="caution">
    <text evidence="2">The sequence shown here is derived from an EMBL/GenBank/DDBJ whole genome shotgun (WGS) entry which is preliminary data.</text>
</comment>
<dbReference type="RefSeq" id="WP_146312427.1">
    <property type="nucleotide sequence ID" value="NZ_VOHE01000003.1"/>
</dbReference>
<feature type="transmembrane region" description="Helical" evidence="1">
    <location>
        <begin position="25"/>
        <end position="43"/>
    </location>
</feature>
<evidence type="ECO:0000256" key="1">
    <source>
        <dbReference type="SAM" id="Phobius"/>
    </source>
</evidence>
<gene>
    <name evidence="2" type="ORF">FQY79_08295</name>
</gene>
<dbReference type="EMBL" id="VOHE01000003">
    <property type="protein sequence ID" value="TWT19806.1"/>
    <property type="molecule type" value="Genomic_DNA"/>
</dbReference>
<reference evidence="2 3" key="1">
    <citation type="submission" date="2019-07" db="EMBL/GenBank/DDBJ databases">
        <title>Luteimonas sp. YD-1 nov., isolated from acidic soil.</title>
        <authorList>
            <person name="Zhou J."/>
        </authorList>
    </citation>
    <scope>NUCLEOTIDE SEQUENCE [LARGE SCALE GENOMIC DNA]</scope>
    <source>
        <strain evidence="2 3">YD-1</strain>
    </source>
</reference>
<sequence>MSGAGLPLRDVHVPPAPPWWPPAPGWWLLLALLAAALVAWAAWRWRRDRRRRLAGRLFDRTVAAAATPAEQVAAISSLLRRAARRVQPGADLLAGDAWLALLERDLPGGGGLGEGPAGLLRDGAFRRSVDGREVDALRPIARARFVDWMQRR</sequence>
<keyword evidence="1" id="KW-1133">Transmembrane helix</keyword>
<evidence type="ECO:0000313" key="2">
    <source>
        <dbReference type="EMBL" id="TWT19806.1"/>
    </source>
</evidence>
<evidence type="ECO:0000313" key="3">
    <source>
        <dbReference type="Proteomes" id="UP000315949"/>
    </source>
</evidence>
<proteinExistence type="predicted"/>
<organism evidence="2 3">
    <name type="scientific">Luteimonas wenzhouensis</name>
    <dbReference type="NCBI Taxonomy" id="2599615"/>
    <lineage>
        <taxon>Bacteria</taxon>
        <taxon>Pseudomonadati</taxon>
        <taxon>Pseudomonadota</taxon>
        <taxon>Gammaproteobacteria</taxon>
        <taxon>Lysobacterales</taxon>
        <taxon>Lysobacteraceae</taxon>
        <taxon>Luteimonas</taxon>
    </lineage>
</organism>
<keyword evidence="1" id="KW-0472">Membrane</keyword>
<dbReference type="AlphaFoldDB" id="A0A5C5U1E7"/>